<evidence type="ECO:0000313" key="2">
    <source>
        <dbReference type="Proteomes" id="UP000887013"/>
    </source>
</evidence>
<keyword evidence="2" id="KW-1185">Reference proteome</keyword>
<dbReference type="Proteomes" id="UP000887013">
    <property type="component" value="Unassembled WGS sequence"/>
</dbReference>
<protein>
    <submittedName>
        <fullName evidence="1">Uncharacterized protein</fullName>
    </submittedName>
</protein>
<reference evidence="1" key="1">
    <citation type="submission" date="2020-08" db="EMBL/GenBank/DDBJ databases">
        <title>Multicomponent nature underlies the extraordinary mechanical properties of spider dragline silk.</title>
        <authorList>
            <person name="Kono N."/>
            <person name="Nakamura H."/>
            <person name="Mori M."/>
            <person name="Yoshida Y."/>
            <person name="Ohtoshi R."/>
            <person name="Malay A.D."/>
            <person name="Moran D.A.P."/>
            <person name="Tomita M."/>
            <person name="Numata K."/>
            <person name="Arakawa K."/>
        </authorList>
    </citation>
    <scope>NUCLEOTIDE SEQUENCE</scope>
</reference>
<gene>
    <name evidence="1" type="ORF">NPIL_214861</name>
</gene>
<sequence>MFYPFLSMTTKIQRRKQAKNAKSVKFVQVLMPKMEIFVCRGYVVKEKYLFGDCLFPAEIFVWELIKLLIVCTFIFSNDLLSGLMSAWGVSEA</sequence>
<evidence type="ECO:0000313" key="1">
    <source>
        <dbReference type="EMBL" id="GFT01163.1"/>
    </source>
</evidence>
<organism evidence="1 2">
    <name type="scientific">Nephila pilipes</name>
    <name type="common">Giant wood spider</name>
    <name type="synonym">Nephila maculata</name>
    <dbReference type="NCBI Taxonomy" id="299642"/>
    <lineage>
        <taxon>Eukaryota</taxon>
        <taxon>Metazoa</taxon>
        <taxon>Ecdysozoa</taxon>
        <taxon>Arthropoda</taxon>
        <taxon>Chelicerata</taxon>
        <taxon>Arachnida</taxon>
        <taxon>Araneae</taxon>
        <taxon>Araneomorphae</taxon>
        <taxon>Entelegynae</taxon>
        <taxon>Araneoidea</taxon>
        <taxon>Nephilidae</taxon>
        <taxon>Nephila</taxon>
    </lineage>
</organism>
<name>A0A8X6N9I2_NEPPI</name>
<accession>A0A8X6N9I2</accession>
<proteinExistence type="predicted"/>
<comment type="caution">
    <text evidence="1">The sequence shown here is derived from an EMBL/GenBank/DDBJ whole genome shotgun (WGS) entry which is preliminary data.</text>
</comment>
<dbReference type="EMBL" id="BMAW01006905">
    <property type="protein sequence ID" value="GFT01163.1"/>
    <property type="molecule type" value="Genomic_DNA"/>
</dbReference>
<dbReference type="AlphaFoldDB" id="A0A8X6N9I2"/>